<dbReference type="Ensembl" id="ENSCAFT00030045144.1">
    <property type="protein sequence ID" value="ENSCAFP00030039408.1"/>
    <property type="gene ID" value="ENSCAFG00030024190.1"/>
</dbReference>
<reference evidence="22" key="2">
    <citation type="submission" date="2019-03" db="EMBL/GenBank/DDBJ databases">
        <authorList>
            <person name="Warren W.C."/>
            <person name="Johnson G.S."/>
        </authorList>
    </citation>
    <scope>NUCLEOTIDE SEQUENCE [LARGE SCALE GENOMIC DNA]</scope>
    <source>
        <strain evidence="22">Basenji</strain>
    </source>
</reference>
<dbReference type="GO" id="GO:0046872">
    <property type="term" value="F:metal ion binding"/>
    <property type="evidence" value="ECO:0007669"/>
    <property type="project" value="UniProtKB-KW"/>
</dbReference>
<dbReference type="SUPFAM" id="SSF54695">
    <property type="entry name" value="POZ domain"/>
    <property type="match status" value="2"/>
</dbReference>
<dbReference type="Pfam" id="PF01344">
    <property type="entry name" value="Kelch_1"/>
    <property type="match status" value="1"/>
</dbReference>
<feature type="domain" description="BTB" evidence="20">
    <location>
        <begin position="1348"/>
        <end position="1417"/>
    </location>
</feature>
<dbReference type="Ensembl" id="ENSCAFT00040038303.1">
    <property type="protein sequence ID" value="ENSCAFP00040033400.1"/>
    <property type="gene ID" value="ENSCAFG00040020434.1"/>
</dbReference>
<keyword evidence="14" id="KW-0411">Iron-sulfur</keyword>
<dbReference type="SMART" id="SM00225">
    <property type="entry name" value="BTB"/>
    <property type="match status" value="2"/>
</dbReference>
<dbReference type="Gene3D" id="2.120.10.80">
    <property type="entry name" value="Kelch-type beta propeller"/>
    <property type="match status" value="3"/>
</dbReference>
<dbReference type="Pfam" id="PF07992">
    <property type="entry name" value="Pyr_redox_2"/>
    <property type="match status" value="1"/>
</dbReference>
<dbReference type="InterPro" id="IPR036188">
    <property type="entry name" value="FAD/NAD-bd_sf"/>
</dbReference>
<dbReference type="InterPro" id="IPR015915">
    <property type="entry name" value="Kelch-typ_b-propeller"/>
</dbReference>
<dbReference type="InterPro" id="IPR023753">
    <property type="entry name" value="FAD/NAD-binding_dom"/>
</dbReference>
<evidence type="ECO:0000256" key="7">
    <source>
        <dbReference type="ARBA" id="ARBA00022714"/>
    </source>
</evidence>
<evidence type="ECO:0000256" key="19">
    <source>
        <dbReference type="SAM" id="MobiDB-lite"/>
    </source>
</evidence>
<dbReference type="SUPFAM" id="SSF51905">
    <property type="entry name" value="FAD/NAD(P)-binding domain"/>
    <property type="match status" value="1"/>
</dbReference>
<reference evidence="23" key="1">
    <citation type="submission" date="2018-10" db="EMBL/GenBank/DDBJ databases">
        <title>De novo assembly of a Great Dane genome.</title>
        <authorList>
            <person name="Kidd J.M."/>
            <person name="Pendleton A.L."/>
            <person name="Shen F."/>
            <person name="Emery S."/>
        </authorList>
    </citation>
    <scope>NUCLEOTIDE SEQUENCE [LARGE SCALE GENOMIC DNA]</scope>
    <source>
        <strain evidence="23">Great Dane</strain>
    </source>
</reference>
<comment type="subcellular location">
    <subcellularLocation>
        <location evidence="1">Mitochondrion</location>
    </subcellularLocation>
</comment>
<dbReference type="PANTHER" id="PTHR46376">
    <property type="entry name" value="LEUCINE-ZIPPER-LIKE TRANSCRIPTIONAL REGULATOR 1"/>
    <property type="match status" value="1"/>
</dbReference>
<organism evidence="22 24">
    <name type="scientific">Canis lupus familiaris</name>
    <name type="common">Dog</name>
    <name type="synonym">Canis familiaris</name>
    <dbReference type="NCBI Taxonomy" id="9615"/>
    <lineage>
        <taxon>Eukaryota</taxon>
        <taxon>Metazoa</taxon>
        <taxon>Chordata</taxon>
        <taxon>Craniata</taxon>
        <taxon>Vertebrata</taxon>
        <taxon>Euteleostomi</taxon>
        <taxon>Mammalia</taxon>
        <taxon>Eutheria</taxon>
        <taxon>Laurasiatheria</taxon>
        <taxon>Carnivora</taxon>
        <taxon>Caniformia</taxon>
        <taxon>Canidae</taxon>
        <taxon>Canis</taxon>
    </lineage>
</organism>
<dbReference type="SUPFAM" id="SSF117281">
    <property type="entry name" value="Kelch motif"/>
    <property type="match status" value="1"/>
</dbReference>
<dbReference type="InterPro" id="IPR051568">
    <property type="entry name" value="LZTR1/Attractin"/>
</dbReference>
<evidence type="ECO:0000313" key="24">
    <source>
        <dbReference type="Proteomes" id="UP000694429"/>
    </source>
</evidence>
<dbReference type="PRINTS" id="PR00368">
    <property type="entry name" value="FADPNR"/>
</dbReference>
<keyword evidence="3" id="KW-0880">Kelch repeat</keyword>
<dbReference type="SUPFAM" id="SSF50022">
    <property type="entry name" value="ISP domain"/>
    <property type="match status" value="1"/>
</dbReference>
<evidence type="ECO:0000313" key="23">
    <source>
        <dbReference type="Ensembl" id="ENSCAFP00040033400.1"/>
    </source>
</evidence>
<evidence type="ECO:0000256" key="4">
    <source>
        <dbReference type="ARBA" id="ARBA00022448"/>
    </source>
</evidence>
<gene>
    <name evidence="22" type="primary">AIFM3</name>
</gene>
<dbReference type="Pfam" id="PF14759">
    <property type="entry name" value="Reductase_C"/>
    <property type="match status" value="1"/>
</dbReference>
<keyword evidence="4" id="KW-0813">Transport</keyword>
<evidence type="ECO:0000256" key="15">
    <source>
        <dbReference type="ARBA" id="ARBA00023128"/>
    </source>
</evidence>
<dbReference type="Gene3D" id="3.50.50.60">
    <property type="entry name" value="FAD/NAD(P)-binding domain"/>
    <property type="match status" value="2"/>
</dbReference>
<dbReference type="InterPro" id="IPR028202">
    <property type="entry name" value="Reductase_C"/>
</dbReference>
<accession>A0A8C0RSV2</accession>
<evidence type="ECO:0000256" key="2">
    <source>
        <dbReference type="ARBA" id="ARBA00006442"/>
    </source>
</evidence>
<dbReference type="FunFam" id="3.50.50.60:FF:000058">
    <property type="entry name" value="apoptosis-inducing factor 3 isoform X1"/>
    <property type="match status" value="1"/>
</dbReference>
<dbReference type="SMART" id="SM00612">
    <property type="entry name" value="Kelch"/>
    <property type="match status" value="4"/>
</dbReference>
<dbReference type="CDD" id="cd18506">
    <property type="entry name" value="BACK2_LZTR1"/>
    <property type="match status" value="1"/>
</dbReference>
<dbReference type="InterPro" id="IPR011333">
    <property type="entry name" value="SKP1/BTB/POZ_sf"/>
</dbReference>
<dbReference type="CDD" id="cd03478">
    <property type="entry name" value="Rieske_AIFL_N"/>
    <property type="match status" value="1"/>
</dbReference>
<dbReference type="Gene3D" id="2.102.10.10">
    <property type="entry name" value="Rieske [2Fe-2S] iron-sulphur domain"/>
    <property type="match status" value="1"/>
</dbReference>
<dbReference type="FunFam" id="2.102.10.10:FF:000003">
    <property type="entry name" value="apoptosis-inducing factor 3 isoform X2"/>
    <property type="match status" value="1"/>
</dbReference>
<name>A0A8C0RSV2_CANLF</name>
<feature type="region of interest" description="Disordered" evidence="19">
    <location>
        <begin position="77"/>
        <end position="110"/>
    </location>
</feature>
<evidence type="ECO:0000256" key="5">
    <source>
        <dbReference type="ARBA" id="ARBA00022630"/>
    </source>
</evidence>
<dbReference type="GO" id="GO:0051537">
    <property type="term" value="F:2 iron, 2 sulfur cluster binding"/>
    <property type="evidence" value="ECO:0007669"/>
    <property type="project" value="UniProtKB-KW"/>
</dbReference>
<feature type="domain" description="Rieske" evidence="21">
    <location>
        <begin position="202"/>
        <end position="297"/>
    </location>
</feature>
<keyword evidence="9" id="KW-0677">Repeat</keyword>
<comment type="similarity">
    <text evidence="2">Belongs to the FAD-dependent oxidoreductase family.</text>
</comment>
<dbReference type="InterPro" id="IPR036922">
    <property type="entry name" value="Rieske_2Fe-2S_sf"/>
</dbReference>
<keyword evidence="13" id="KW-0408">Iron</keyword>
<feature type="region of interest" description="Disordered" evidence="19">
    <location>
        <begin position="1010"/>
        <end position="1039"/>
    </location>
</feature>
<dbReference type="FunFam" id="3.30.390.30:FF:000011">
    <property type="entry name" value="Apoptosis-inducing factor, mitochondrion-associated, 3"/>
    <property type="match status" value="1"/>
</dbReference>
<dbReference type="PRINTS" id="PR00469">
    <property type="entry name" value="PNDRDTASEII"/>
</dbReference>
<dbReference type="InterPro" id="IPR006652">
    <property type="entry name" value="Kelch_1"/>
</dbReference>
<dbReference type="Pfam" id="PF00651">
    <property type="entry name" value="BTB"/>
    <property type="match status" value="2"/>
</dbReference>
<dbReference type="InterPro" id="IPR000210">
    <property type="entry name" value="BTB/POZ_dom"/>
</dbReference>
<dbReference type="Proteomes" id="UP000694542">
    <property type="component" value="Chromosome 26"/>
</dbReference>
<dbReference type="GO" id="GO:0005739">
    <property type="term" value="C:mitochondrion"/>
    <property type="evidence" value="ECO:0007669"/>
    <property type="project" value="UniProtKB-SubCell"/>
</dbReference>
<dbReference type="CDD" id="cd18505">
    <property type="entry name" value="BACK1_LZTR1"/>
    <property type="match status" value="1"/>
</dbReference>
<dbReference type="FunFam" id="2.120.10.80:FF:000045">
    <property type="entry name" value="leucine-zipper-like transcriptional regulator 1 isoform X1"/>
    <property type="match status" value="1"/>
</dbReference>
<evidence type="ECO:0000259" key="21">
    <source>
        <dbReference type="PROSITE" id="PS51296"/>
    </source>
</evidence>
<dbReference type="FunFam" id="3.30.710.10:FF:000024">
    <property type="entry name" value="Leucine-zipper-like transcriptional regulator 1"/>
    <property type="match status" value="1"/>
</dbReference>
<evidence type="ECO:0000256" key="12">
    <source>
        <dbReference type="ARBA" id="ARBA00023002"/>
    </source>
</evidence>
<feature type="region of interest" description="Disordered" evidence="19">
    <location>
        <begin position="155"/>
        <end position="175"/>
    </location>
</feature>
<evidence type="ECO:0000256" key="13">
    <source>
        <dbReference type="ARBA" id="ARBA00023004"/>
    </source>
</evidence>
<keyword evidence="7" id="KW-0001">2Fe-2S</keyword>
<dbReference type="PANTHER" id="PTHR46376:SF1">
    <property type="entry name" value="LEUCINE-ZIPPER-LIKE TRANSCRIPTIONAL REGULATOR 1"/>
    <property type="match status" value="1"/>
</dbReference>
<dbReference type="GO" id="GO:0016491">
    <property type="term" value="F:oxidoreductase activity"/>
    <property type="evidence" value="ECO:0007669"/>
    <property type="project" value="UniProtKB-KW"/>
</dbReference>
<dbReference type="FunFam" id="3.30.710.10:FF:000049">
    <property type="entry name" value="leucine-zipper-like transcriptional regulator 1 isoform X1"/>
    <property type="match status" value="1"/>
</dbReference>
<dbReference type="CDD" id="cd18308">
    <property type="entry name" value="BTB1_POZ_LZTR1"/>
    <property type="match status" value="1"/>
</dbReference>
<keyword evidence="12" id="KW-0560">Oxidoreductase</keyword>
<feature type="compositionally biased region" description="Low complexity" evidence="19">
    <location>
        <begin position="89"/>
        <end position="106"/>
    </location>
</feature>
<protein>
    <recommendedName>
        <fullName evidence="17">Apoptosis-inducing factor 3</fullName>
    </recommendedName>
    <alternativeName>
        <fullName evidence="18">Apoptosis-inducing factor-like protein</fullName>
    </alternativeName>
</protein>
<evidence type="ECO:0000256" key="8">
    <source>
        <dbReference type="ARBA" id="ARBA00022723"/>
    </source>
</evidence>
<proteinExistence type="inferred from homology"/>
<dbReference type="PROSITE" id="PS51296">
    <property type="entry name" value="RIESKE"/>
    <property type="match status" value="1"/>
</dbReference>
<evidence type="ECO:0000256" key="1">
    <source>
        <dbReference type="ARBA" id="ARBA00004173"/>
    </source>
</evidence>
<sequence>MGSVPGLPFPQPHQAWAGRPLLFTMELGFPGDQWTGPAAPPQSLLASLTLGGGVEAWTPAPPCPAFQGWEASIQEEEAVAAPGGGPGGSSSRNGSSSISKGHGESSPTWGTLGLPQPSICVPAPPLICGPLAMGGCFSKPKPVELKIEVVLPEKERGKEELSASGKGSPRAYQGNGTARHFHAEERLPAPHPYPGPQDCVEAAVCHVKDLENGQMREVELGWGKVLLVKDNGEFHALGHKCPHYGAPLVKGVLSRGRVRCPWHGACFNIGTGDLEDFPGLDSLHKFQVKIEKEKVYVRASKQALQLQRRTKVMAKCISPSAGHSSSTNVLIVGAGAAGLVCAETLRQEGFSDRIVLCTLDRHLPYDRPKLSKSLDAQPEQLALRPKEFFRAYGIEVLTEAQVVTVDVRNKKVVFKDGFKLEYSKLLLAPGSSPKTLSCKGKEVENVFTIRTPEDANRVVRLARGRNAVVVGAGFLGMEVAAYLTEKAHSVSVVELEETPFRRFLGERVGRALMKMFENNRVKFYMQTEVSELRAQEGKLKEVVLKSSKVVRADVCVVGIGAVPATGFLRQSSINLDSRGFIPVNKMMQTNVPGVFAAGDAVTFPLAWRNNRKVNIPHWQMAHAQGRVAAQNMLAQEAEISTVPYLWTAMFGKSLRYAGYGEGFDDVIIQGDLEDLKFVAFYTKGDEVIAVASMNYDPIVSKVAEVLASGRAIRKREVDVEYLTLNFGPFETVHRWRRLPPCDEFVGARRSKHTVVAYKDAIYVFGGDNGKTMLNDLLRFDVKDCSWCRAFTTGTPPAPRYHHSAVVYGSSMFVFGGYTGDIYSNSNLKNKNDLFEYKFATGQWTEWKIEGRLPVARSAHGATVYSDKLWIFAGYDGNARLNDMWTIGLQDRELTCWEEVAQSGEIPPSCCNFPVAVCRDKMFVFSGQSGAKITNNLFQFEFKDKTWTRIPTEHLLRGSPPPPQRRYGHTMVAFDRHLYVFGGAADNTLPNELHCYDVDFQTWEVVQPSSDSEVGAAEVPERASASEEAPALPSEERGGFKKSRDVFGLDFGTSTAKQPGPPASELPSGRLFHAAAVISDAMYIFGGTVDNNIRSGEMYRFQFSCYPKCTLHEDYGRLWESRQFCDVEFVLGEKEECVQGHVAIVTARSRWLRRKIVQARERLGQKLEEEAGPAPREVPAGAVGGARPPLLRVAIREAEARPFEVLMQFLYTDKIKYPRKGHVEDVLLIMDVYKLALSFQLCRLEQLCRQYIEASVDLQNVLVVCESAARLQLGQLKEHCLNFVVKESHFNQVIMMKEFERLSSPLIVEIVRRKQQPPPRAPSEQPVDIGTSLIQDMKAYLEGAGAEFCDITLLLDGHPRPAHKAILAARSSYFEAMFRSFMPEDGQVNISIGEMVPSRQAFESMLRYIYYGEVNMPPEDSLYLFAAPYYYGFYNNRLQAYCKQNLEMNVTVQNVLQILEAADKTQALDMKRHCLHIIVHQFTKVSKLPTLRSLSQQLLLDIIDSLASHISDKQCAELGADI</sequence>
<evidence type="ECO:0000256" key="10">
    <source>
        <dbReference type="ARBA" id="ARBA00022827"/>
    </source>
</evidence>
<dbReference type="FunFam" id="2.120.10.80:FF:000157">
    <property type="entry name" value="leucine-zipper-like transcriptional regulator 1 isoform X4"/>
    <property type="match status" value="1"/>
</dbReference>
<dbReference type="Pfam" id="PF00355">
    <property type="entry name" value="Rieske"/>
    <property type="match status" value="1"/>
</dbReference>
<dbReference type="Proteomes" id="UP000694429">
    <property type="component" value="Chromosome 26"/>
</dbReference>
<evidence type="ECO:0000256" key="9">
    <source>
        <dbReference type="ARBA" id="ARBA00022737"/>
    </source>
</evidence>
<evidence type="ECO:0000259" key="20">
    <source>
        <dbReference type="PROSITE" id="PS50097"/>
    </source>
</evidence>
<dbReference type="PROSITE" id="PS50097">
    <property type="entry name" value="BTB"/>
    <property type="match status" value="2"/>
</dbReference>
<dbReference type="Pfam" id="PF24681">
    <property type="entry name" value="Kelch_KLHDC2_KLHL20_DRC7"/>
    <property type="match status" value="1"/>
</dbReference>
<reference evidence="22" key="3">
    <citation type="submission" date="2025-05" db="UniProtKB">
        <authorList>
            <consortium name="Ensembl"/>
        </authorList>
    </citation>
    <scope>IDENTIFICATION</scope>
</reference>
<keyword evidence="5" id="KW-0285">Flavoprotein</keyword>
<dbReference type="InterPro" id="IPR017941">
    <property type="entry name" value="Rieske_2Fe-2S"/>
</dbReference>
<evidence type="ECO:0000256" key="14">
    <source>
        <dbReference type="ARBA" id="ARBA00023014"/>
    </source>
</evidence>
<dbReference type="GO" id="GO:0006915">
    <property type="term" value="P:apoptotic process"/>
    <property type="evidence" value="ECO:0007669"/>
    <property type="project" value="UniProtKB-KW"/>
</dbReference>
<evidence type="ECO:0000256" key="6">
    <source>
        <dbReference type="ARBA" id="ARBA00022703"/>
    </source>
</evidence>
<comment type="function">
    <text evidence="16">Induces apoptosis through a caspase dependent pathway. Reduces mitochondrial membrane potential.</text>
</comment>
<evidence type="ECO:0000256" key="3">
    <source>
        <dbReference type="ARBA" id="ARBA00022441"/>
    </source>
</evidence>
<dbReference type="SUPFAM" id="SSF55424">
    <property type="entry name" value="FAD/NAD-linked reductases, dimerisation (C-terminal) domain"/>
    <property type="match status" value="1"/>
</dbReference>
<keyword evidence="11" id="KW-0249">Electron transport</keyword>
<evidence type="ECO:0000256" key="18">
    <source>
        <dbReference type="ARBA" id="ARBA00075497"/>
    </source>
</evidence>
<feature type="domain" description="BTB" evidence="20">
    <location>
        <begin position="1124"/>
        <end position="1218"/>
    </location>
</feature>
<keyword evidence="8" id="KW-0479">Metal-binding</keyword>
<evidence type="ECO:0000313" key="22">
    <source>
        <dbReference type="Ensembl" id="ENSCAFP00030039408.1"/>
    </source>
</evidence>
<dbReference type="CDD" id="cd18309">
    <property type="entry name" value="BTB2_POZ_LZTR1"/>
    <property type="match status" value="1"/>
</dbReference>
<evidence type="ECO:0000256" key="16">
    <source>
        <dbReference type="ARBA" id="ARBA00058975"/>
    </source>
</evidence>
<keyword evidence="6" id="KW-0053">Apoptosis</keyword>
<keyword evidence="10" id="KW-0274">FAD</keyword>
<evidence type="ECO:0000256" key="11">
    <source>
        <dbReference type="ARBA" id="ARBA00022982"/>
    </source>
</evidence>
<evidence type="ECO:0000256" key="17">
    <source>
        <dbReference type="ARBA" id="ARBA00067610"/>
    </source>
</evidence>
<dbReference type="Gene3D" id="3.30.390.30">
    <property type="match status" value="1"/>
</dbReference>
<keyword evidence="15" id="KW-0496">Mitochondrion</keyword>
<dbReference type="Gene3D" id="3.30.710.10">
    <property type="entry name" value="Potassium Channel Kv1.1, Chain A"/>
    <property type="match status" value="2"/>
</dbReference>
<dbReference type="InterPro" id="IPR016156">
    <property type="entry name" value="FAD/NAD-linked_Rdtase_dimer_sf"/>
</dbReference>